<evidence type="ECO:0000256" key="3">
    <source>
        <dbReference type="ARBA" id="ARBA00022989"/>
    </source>
</evidence>
<reference evidence="8" key="2">
    <citation type="submission" date="2021-04" db="EMBL/GenBank/DDBJ databases">
        <authorList>
            <person name="Podell S."/>
        </authorList>
    </citation>
    <scope>NUCLEOTIDE SEQUENCE</scope>
    <source>
        <strain evidence="8">Hildebrandi</strain>
    </source>
</reference>
<evidence type="ECO:0000256" key="6">
    <source>
        <dbReference type="SAM" id="Phobius"/>
    </source>
</evidence>
<gene>
    <name evidence="9" type="ORF">IV203_021687</name>
    <name evidence="8" type="ORF">IV203_022760</name>
</gene>
<feature type="transmembrane region" description="Helical" evidence="6">
    <location>
        <begin position="238"/>
        <end position="256"/>
    </location>
</feature>
<protein>
    <submittedName>
        <fullName evidence="8">HCO3- transporter family protein</fullName>
    </submittedName>
</protein>
<feature type="transmembrane region" description="Helical" evidence="6">
    <location>
        <begin position="310"/>
        <end position="330"/>
    </location>
</feature>
<feature type="transmembrane region" description="Helical" evidence="6">
    <location>
        <begin position="147"/>
        <end position="166"/>
    </location>
</feature>
<feature type="transmembrane region" description="Helical" evidence="6">
    <location>
        <begin position="117"/>
        <end position="135"/>
    </location>
</feature>
<dbReference type="EMBL" id="JAGRRH010000093">
    <property type="protein sequence ID" value="KAG7337145.1"/>
    <property type="molecule type" value="Genomic_DNA"/>
</dbReference>
<dbReference type="GO" id="GO:0006820">
    <property type="term" value="P:monoatomic anion transport"/>
    <property type="evidence" value="ECO:0007669"/>
    <property type="project" value="InterPro"/>
</dbReference>
<accession>A0A9K3K559</accession>
<keyword evidence="3 6" id="KW-1133">Transmembrane helix</keyword>
<feature type="transmembrane region" description="Helical" evidence="6">
    <location>
        <begin position="477"/>
        <end position="504"/>
    </location>
</feature>
<dbReference type="GO" id="GO:0050801">
    <property type="term" value="P:monoatomic ion homeostasis"/>
    <property type="evidence" value="ECO:0007669"/>
    <property type="project" value="TreeGrafter"/>
</dbReference>
<feature type="transmembrane region" description="Helical" evidence="6">
    <location>
        <begin position="171"/>
        <end position="190"/>
    </location>
</feature>
<evidence type="ECO:0000256" key="1">
    <source>
        <dbReference type="ARBA" id="ARBA00004141"/>
    </source>
</evidence>
<feature type="transmembrane region" description="Helical" evidence="6">
    <location>
        <begin position="276"/>
        <end position="298"/>
    </location>
</feature>
<comment type="caution">
    <text evidence="8">The sequence shown here is derived from an EMBL/GenBank/DDBJ whole genome shotgun (WGS) entry which is preliminary data.</text>
</comment>
<feature type="compositionally biased region" description="Basic and acidic residues" evidence="5">
    <location>
        <begin position="66"/>
        <end position="77"/>
    </location>
</feature>
<dbReference type="EMBL" id="JAGRRH010000023">
    <property type="protein sequence ID" value="KAG7343679.1"/>
    <property type="molecule type" value="Genomic_DNA"/>
</dbReference>
<keyword evidence="2 6" id="KW-0812">Transmembrane</keyword>
<comment type="subcellular location">
    <subcellularLocation>
        <location evidence="1">Membrane</location>
        <topology evidence="1">Multi-pass membrane protein</topology>
    </subcellularLocation>
</comment>
<evidence type="ECO:0000256" key="5">
    <source>
        <dbReference type="SAM" id="MobiDB-lite"/>
    </source>
</evidence>
<evidence type="ECO:0000256" key="2">
    <source>
        <dbReference type="ARBA" id="ARBA00022692"/>
    </source>
</evidence>
<proteinExistence type="predicted"/>
<evidence type="ECO:0000313" key="10">
    <source>
        <dbReference type="Proteomes" id="UP000693970"/>
    </source>
</evidence>
<evidence type="ECO:0000259" key="7">
    <source>
        <dbReference type="Pfam" id="PF00955"/>
    </source>
</evidence>
<evidence type="ECO:0000256" key="4">
    <source>
        <dbReference type="ARBA" id="ARBA00023136"/>
    </source>
</evidence>
<dbReference type="GO" id="GO:0005452">
    <property type="term" value="F:solute:inorganic anion antiporter activity"/>
    <property type="evidence" value="ECO:0007669"/>
    <property type="project" value="InterPro"/>
</dbReference>
<organism evidence="8 10">
    <name type="scientific">Nitzschia inconspicua</name>
    <dbReference type="NCBI Taxonomy" id="303405"/>
    <lineage>
        <taxon>Eukaryota</taxon>
        <taxon>Sar</taxon>
        <taxon>Stramenopiles</taxon>
        <taxon>Ochrophyta</taxon>
        <taxon>Bacillariophyta</taxon>
        <taxon>Bacillariophyceae</taxon>
        <taxon>Bacillariophycidae</taxon>
        <taxon>Bacillariales</taxon>
        <taxon>Bacillariaceae</taxon>
        <taxon>Nitzschia</taxon>
    </lineage>
</organism>
<feature type="compositionally biased region" description="Acidic residues" evidence="5">
    <location>
        <begin position="1"/>
        <end position="11"/>
    </location>
</feature>
<dbReference type="OrthoDB" id="196769at2759"/>
<feature type="transmembrane region" description="Helical" evidence="6">
    <location>
        <begin position="368"/>
        <end position="387"/>
    </location>
</feature>
<dbReference type="Pfam" id="PF00955">
    <property type="entry name" value="HCO3_cotransp"/>
    <property type="match status" value="2"/>
</dbReference>
<feature type="domain" description="Bicarbonate transporter-like transmembrane" evidence="7">
    <location>
        <begin position="89"/>
        <end position="254"/>
    </location>
</feature>
<feature type="transmembrane region" description="Helical" evidence="6">
    <location>
        <begin position="202"/>
        <end position="226"/>
    </location>
</feature>
<feature type="transmembrane region" description="Helical" evidence="6">
    <location>
        <begin position="569"/>
        <end position="588"/>
    </location>
</feature>
<dbReference type="Proteomes" id="UP000693970">
    <property type="component" value="Unassembled WGS sequence"/>
</dbReference>
<dbReference type="PANTHER" id="PTHR11453">
    <property type="entry name" value="ANION EXCHANGE PROTEIN"/>
    <property type="match status" value="1"/>
</dbReference>
<dbReference type="InterPro" id="IPR011531">
    <property type="entry name" value="HCO3_transpt-like_TM_dom"/>
</dbReference>
<keyword evidence="4 6" id="KW-0472">Membrane</keyword>
<evidence type="ECO:0000313" key="9">
    <source>
        <dbReference type="EMBL" id="KAG7343679.1"/>
    </source>
</evidence>
<dbReference type="PANTHER" id="PTHR11453:SF82">
    <property type="entry name" value="BORON TRANSPORTER 1"/>
    <property type="match status" value="1"/>
</dbReference>
<sequence length="729" mass="82257">MTLQVMEEEIEVPFGSSMTPNSIDAAVPTSDRKSETIPSTKPPPDETSTQTFDEQRSSNNVANENNRGDDNNNHNNEDTTADDPPLIQFLTGMKDDLKARIPLYKDDWMGVQSPLKVFNACIFTFIIQLIPALIFAELMDRQTEGNFATAETVLSSGIMGIIYALFAGQPLVVMGITGPVALLLGTSYGLAEQFDAEYFPFFFWICVWAGVLHIISAMIGLVSLVWKVTPFTSQIFELFIAVTFIYSSLRDLIQPINLGGNDTADGTDEVPVIQRSAGYGAFFIGMITCWIAWSFHFAETWIFFSRPTRIFLTSYNTLIAVVLATAFSYIPGFDQDGALERVNVRARWDWQPTANRRWLVHPFEGIDAAGIFAAFVPGFMFFLLFIIDHNVSSILTQSPKFNLKKPSAYHWDFFILGITFFPCAILGLPPGNGLIPQAPLHCRALCTREYRTDRYGVLREVVTHCEEQRWSGLGQAALMFVALNAFVIISWIPTGCLFGLLLYLGLSAIHGNEIWERFLLIFVSDKNRPQIPVVRYVSWFKVKLWTLIQVACAWAIFAVAQFASVGYLYPALLTLLVPFRSYILYQLFPANDLRHLDPEEETEEEFHEEQRLVHHAFHDGDALVDEEELACPSRAEFHGQALKRVLMNHNRRHTIGHGEPDEILNVEVAKAVIDMELDDTDGTANPLEVIIPKGEETFNAMMKASASISHLVELEQQQQEENRMHRHKD</sequence>
<feature type="region of interest" description="Disordered" evidence="5">
    <location>
        <begin position="1"/>
        <end position="87"/>
    </location>
</feature>
<keyword evidence="10" id="KW-1185">Reference proteome</keyword>
<evidence type="ECO:0000313" key="8">
    <source>
        <dbReference type="EMBL" id="KAG7337145.1"/>
    </source>
</evidence>
<dbReference type="InterPro" id="IPR003020">
    <property type="entry name" value="HCO3_transpt_euk"/>
</dbReference>
<feature type="transmembrane region" description="Helical" evidence="6">
    <location>
        <begin position="544"/>
        <end position="563"/>
    </location>
</feature>
<dbReference type="GO" id="GO:0005886">
    <property type="term" value="C:plasma membrane"/>
    <property type="evidence" value="ECO:0007669"/>
    <property type="project" value="TreeGrafter"/>
</dbReference>
<feature type="transmembrane region" description="Helical" evidence="6">
    <location>
        <begin position="408"/>
        <end position="428"/>
    </location>
</feature>
<name>A0A9K3K559_9STRA</name>
<dbReference type="AlphaFoldDB" id="A0A9K3K559"/>
<reference evidence="8" key="1">
    <citation type="journal article" date="2021" name="Sci. Rep.">
        <title>Diploid genomic architecture of Nitzschia inconspicua, an elite biomass production diatom.</title>
        <authorList>
            <person name="Oliver A."/>
            <person name="Podell S."/>
            <person name="Pinowska A."/>
            <person name="Traller J.C."/>
            <person name="Smith S.R."/>
            <person name="McClure R."/>
            <person name="Beliaev A."/>
            <person name="Bohutskyi P."/>
            <person name="Hill E.A."/>
            <person name="Rabines A."/>
            <person name="Zheng H."/>
            <person name="Allen L.Z."/>
            <person name="Kuo A."/>
            <person name="Grigoriev I.V."/>
            <person name="Allen A.E."/>
            <person name="Hazlebeck D."/>
            <person name="Allen E.E."/>
        </authorList>
    </citation>
    <scope>NUCLEOTIDE SEQUENCE</scope>
    <source>
        <strain evidence="8">Hildebrandi</strain>
    </source>
</reference>
<feature type="domain" description="Bicarbonate transporter-like transmembrane" evidence="7">
    <location>
        <begin position="285"/>
        <end position="600"/>
    </location>
</feature>